<sequence length="415" mass="45258">MTGALVATSLAFGTYFSASIIDLSPNDLLPLGGYTQRSDKVMEAGGQPLFARVRVLQQEGIRIALVSAEMLTIPESLAEAVRAKIPKDVHLFLTATHTHCAPDSQMLNDRMTFKVPGIASFKQRWLEEYSGRIAEAVRQALEGPKSWLSVVATREVRLPLNRSRRPGASPDTLATFVELYGSGKHIGYVYHYTAHPVFFGHEHNRTSGDWPGALAQALEAPVLVGAIGDVSPSASGGSPEERIQNFTAASQEALKYPSQTLDEGPEPKLGWAEAPIELPEPTPHPEFSTAYGVPDALSQMVVKRFAPPHAQVIGFRLGKIAIVGIPGEPTSELGSEIRNWGRRIGFRSVLVVSHAGGWMGYILAPEDYDRGGYEATLAFHGREIGPRVVEAAKLALEKLAFPERYRMSQMRYASM</sequence>
<gene>
    <name evidence="1" type="ORF">NPRO_12220</name>
</gene>
<dbReference type="KEGG" id="npy:NPRO_12220"/>
<accession>A0A809S4H1</accession>
<dbReference type="Proteomes" id="UP000662873">
    <property type="component" value="Chromosome"/>
</dbReference>
<dbReference type="EMBL" id="AP021858">
    <property type="protein sequence ID" value="BBO23627.1"/>
    <property type="molecule type" value="Genomic_DNA"/>
</dbReference>
<reference evidence="1" key="1">
    <citation type="journal article" name="DNA Res.">
        <title>The physiological potential of anammox bacteria as revealed by their core genome structure.</title>
        <authorList>
            <person name="Okubo T."/>
            <person name="Toyoda A."/>
            <person name="Fukuhara K."/>
            <person name="Uchiyama I."/>
            <person name="Harigaya Y."/>
            <person name="Kuroiwa M."/>
            <person name="Suzuki T."/>
            <person name="Murakami Y."/>
            <person name="Suwa Y."/>
            <person name="Takami H."/>
        </authorList>
    </citation>
    <scope>NUCLEOTIDE SEQUENCE</scope>
    <source>
        <strain evidence="1">317325-2</strain>
    </source>
</reference>
<organism evidence="1 2">
    <name type="scientific">Candidatus Nitrosymbiomonas proteolyticus</name>
    <dbReference type="NCBI Taxonomy" id="2608984"/>
    <lineage>
        <taxon>Bacteria</taxon>
        <taxon>Bacillati</taxon>
        <taxon>Armatimonadota</taxon>
        <taxon>Armatimonadota incertae sedis</taxon>
        <taxon>Candidatus Nitrosymbiomonas</taxon>
    </lineage>
</organism>
<evidence type="ECO:0000313" key="2">
    <source>
        <dbReference type="Proteomes" id="UP000662873"/>
    </source>
</evidence>
<proteinExistence type="predicted"/>
<dbReference type="AlphaFoldDB" id="A0A809S4H1"/>
<evidence type="ECO:0000313" key="1">
    <source>
        <dbReference type="EMBL" id="BBO23627.1"/>
    </source>
</evidence>
<protein>
    <submittedName>
        <fullName evidence="1">Neutral/alkaline non-lysosomal ceramidase</fullName>
    </submittedName>
</protein>
<name>A0A809S4H1_9BACT</name>